<feature type="compositionally biased region" description="Low complexity" evidence="1">
    <location>
        <begin position="8"/>
        <end position="31"/>
    </location>
</feature>
<dbReference type="SUPFAM" id="SSF140453">
    <property type="entry name" value="EsxAB dimer-like"/>
    <property type="match status" value="1"/>
</dbReference>
<feature type="compositionally biased region" description="Polar residues" evidence="1">
    <location>
        <begin position="265"/>
        <end position="275"/>
    </location>
</feature>
<proteinExistence type="predicted"/>
<feature type="region of interest" description="Disordered" evidence="1">
    <location>
        <begin position="382"/>
        <end position="427"/>
    </location>
</feature>
<dbReference type="RefSeq" id="WP_258937074.1">
    <property type="nucleotide sequence ID" value="NZ_JANBBF010000010.1"/>
</dbReference>
<accession>A0ABW6G6Z1</accession>
<feature type="compositionally biased region" description="Basic and acidic residues" evidence="1">
    <location>
        <begin position="386"/>
        <end position="395"/>
    </location>
</feature>
<dbReference type="Proteomes" id="UP001598673">
    <property type="component" value="Unassembled WGS sequence"/>
</dbReference>
<dbReference type="InterPro" id="IPR038332">
    <property type="entry name" value="PPE_sf"/>
</dbReference>
<gene>
    <name evidence="2" type="ORF">ACFWGY_16600</name>
</gene>
<sequence>MNIDNDSGLIGSDLAGDGAAGDAPLEAGPAPIESGLEAGPAPVDAGLQGGPAPLAGVGGGVRLGEAGEVSDIVGRARNRQDGFAYDSERAIADRPNWEAHESKQLYAFATVNNVPGSAEEIGSSWGRHGTTLQQVSEDLYATISELGTAWIGQAAGAAQGALVGIANSSSQAAEAARAMSQRLSQQASAAAELKKMPQPEEFDPASETANMLAMGPAAMAKDMKEKFDQARAVKAQQVQYLNTYTAAMSEVDNSTPSFGPESLGLKQSTNSGGTHVSSVGGPGAVGSVGSVATGGPTGGVRGAEGLAAHGGPAHQAASQAPQQPAPQAPQQPAAQAPAPGVSAAGQAAPSSPSAGGLGAVAGGAALAGGGAALAGRALAKGSKTSASDKEQHDEGATSAQSQQAAQPAASVQQPQNSGMPGAGGVIGGREAAAMAPAATPMGGGGMGAGGMGAAGAAAGNAQGEEEHTHASFLIEADPDDVFGANQATAPPVLGAWGPDDEE</sequence>
<feature type="compositionally biased region" description="Low complexity" evidence="1">
    <location>
        <begin position="330"/>
        <end position="354"/>
    </location>
</feature>
<feature type="region of interest" description="Disordered" evidence="1">
    <location>
        <begin position="252"/>
        <end position="355"/>
    </location>
</feature>
<evidence type="ECO:0008006" key="4">
    <source>
        <dbReference type="Google" id="ProtNLM"/>
    </source>
</evidence>
<evidence type="ECO:0000313" key="2">
    <source>
        <dbReference type="EMBL" id="MFD6794960.1"/>
    </source>
</evidence>
<dbReference type="Gene3D" id="1.20.1260.20">
    <property type="entry name" value="PPE superfamily"/>
    <property type="match status" value="1"/>
</dbReference>
<organism evidence="2 3">
    <name type="scientific">Prauserella salsuginis</name>
    <dbReference type="NCBI Taxonomy" id="387889"/>
    <lineage>
        <taxon>Bacteria</taxon>
        <taxon>Bacillati</taxon>
        <taxon>Actinomycetota</taxon>
        <taxon>Actinomycetes</taxon>
        <taxon>Pseudonocardiales</taxon>
        <taxon>Pseudonocardiaceae</taxon>
        <taxon>Prauserella</taxon>
        <taxon>Prauserella salsuginis group</taxon>
    </lineage>
</organism>
<feature type="compositionally biased region" description="Low complexity" evidence="1">
    <location>
        <begin position="398"/>
        <end position="415"/>
    </location>
</feature>
<comment type="caution">
    <text evidence="2">The sequence shown here is derived from an EMBL/GenBank/DDBJ whole genome shotgun (WGS) entry which is preliminary data.</text>
</comment>
<evidence type="ECO:0000313" key="3">
    <source>
        <dbReference type="Proteomes" id="UP001598673"/>
    </source>
</evidence>
<dbReference type="InterPro" id="IPR036689">
    <property type="entry name" value="ESAT-6-like_sf"/>
</dbReference>
<feature type="compositionally biased region" description="Low complexity" evidence="1">
    <location>
        <begin position="305"/>
        <end position="322"/>
    </location>
</feature>
<dbReference type="EMBL" id="JBHXCV010000010">
    <property type="protein sequence ID" value="MFD6794960.1"/>
    <property type="molecule type" value="Genomic_DNA"/>
</dbReference>
<name>A0ABW6G6Z1_9PSEU</name>
<feature type="region of interest" description="Disordered" evidence="1">
    <location>
        <begin position="1"/>
        <end position="51"/>
    </location>
</feature>
<protein>
    <recommendedName>
        <fullName evidence="4">PPE family protein</fullName>
    </recommendedName>
</protein>
<reference evidence="2 3" key="1">
    <citation type="submission" date="2024-09" db="EMBL/GenBank/DDBJ databases">
        <title>The Natural Products Discovery Center: Release of the First 8490 Sequenced Strains for Exploring Actinobacteria Biosynthetic Diversity.</title>
        <authorList>
            <person name="Kalkreuter E."/>
            <person name="Kautsar S.A."/>
            <person name="Yang D."/>
            <person name="Bader C.D."/>
            <person name="Teijaro C.N."/>
            <person name="Fluegel L."/>
            <person name="Davis C.M."/>
            <person name="Simpson J.R."/>
            <person name="Lauterbach L."/>
            <person name="Steele A.D."/>
            <person name="Gui C."/>
            <person name="Meng S."/>
            <person name="Li G."/>
            <person name="Viehrig K."/>
            <person name="Ye F."/>
            <person name="Su P."/>
            <person name="Kiefer A.F."/>
            <person name="Nichols A."/>
            <person name="Cepeda A.J."/>
            <person name="Yan W."/>
            <person name="Fan B."/>
            <person name="Jiang Y."/>
            <person name="Adhikari A."/>
            <person name="Zheng C.-J."/>
            <person name="Schuster L."/>
            <person name="Cowan T.M."/>
            <person name="Smanski M.J."/>
            <person name="Chevrette M.G."/>
            <person name="De Carvalho L.P.S."/>
            <person name="Shen B."/>
        </authorList>
    </citation>
    <scope>NUCLEOTIDE SEQUENCE [LARGE SCALE GENOMIC DNA]</scope>
    <source>
        <strain evidence="2 3">NPDC060353</strain>
    </source>
</reference>
<keyword evidence="3" id="KW-1185">Reference proteome</keyword>
<feature type="region of interest" description="Disordered" evidence="1">
    <location>
        <begin position="481"/>
        <end position="502"/>
    </location>
</feature>
<evidence type="ECO:0000256" key="1">
    <source>
        <dbReference type="SAM" id="MobiDB-lite"/>
    </source>
</evidence>